<sequence length="120" mass="12680">MDRLPPTSPPLGIEHTTRACALGPESNLGPPSSQGNTLSAEPHQPGLRAALSSSGITEPLENFSFGFALQGACWTPGFGDEAPLPPAVEAASTDPEVGVRYIAMRSCDSDDTMRYHVRFP</sequence>
<evidence type="ECO:0000313" key="3">
    <source>
        <dbReference type="Proteomes" id="UP000527355"/>
    </source>
</evidence>
<evidence type="ECO:0000313" key="2">
    <source>
        <dbReference type="EMBL" id="KAF6285956.1"/>
    </source>
</evidence>
<feature type="region of interest" description="Disordered" evidence="1">
    <location>
        <begin position="21"/>
        <end position="50"/>
    </location>
</feature>
<proteinExistence type="predicted"/>
<protein>
    <submittedName>
        <fullName evidence="2">Uncharacterized protein</fullName>
    </submittedName>
</protein>
<comment type="caution">
    <text evidence="2">The sequence shown here is derived from an EMBL/GenBank/DDBJ whole genome shotgun (WGS) entry which is preliminary data.</text>
</comment>
<dbReference type="Proteomes" id="UP000527355">
    <property type="component" value="Unassembled WGS sequence"/>
</dbReference>
<gene>
    <name evidence="2" type="ORF">mMyoMyo1_009513</name>
</gene>
<name>A0A7J7SBU9_MYOMY</name>
<feature type="compositionally biased region" description="Polar residues" evidence="1">
    <location>
        <begin position="29"/>
        <end position="39"/>
    </location>
</feature>
<evidence type="ECO:0000256" key="1">
    <source>
        <dbReference type="SAM" id="MobiDB-lite"/>
    </source>
</evidence>
<accession>A0A7J7SBU9</accession>
<reference evidence="2 3" key="1">
    <citation type="journal article" date="2020" name="Nature">
        <title>Six reference-quality genomes reveal evolution of bat adaptations.</title>
        <authorList>
            <person name="Jebb D."/>
            <person name="Huang Z."/>
            <person name="Pippel M."/>
            <person name="Hughes G.M."/>
            <person name="Lavrichenko K."/>
            <person name="Devanna P."/>
            <person name="Winkler S."/>
            <person name="Jermiin L.S."/>
            <person name="Skirmuntt E.C."/>
            <person name="Katzourakis A."/>
            <person name="Burkitt-Gray L."/>
            <person name="Ray D.A."/>
            <person name="Sullivan K.A.M."/>
            <person name="Roscito J.G."/>
            <person name="Kirilenko B.M."/>
            <person name="Davalos L.M."/>
            <person name="Corthals A.P."/>
            <person name="Power M.L."/>
            <person name="Jones G."/>
            <person name="Ransome R.D."/>
            <person name="Dechmann D.K.N."/>
            <person name="Locatelli A.G."/>
            <person name="Puechmaille S.J."/>
            <person name="Fedrigo O."/>
            <person name="Jarvis E.D."/>
            <person name="Hiller M."/>
            <person name="Vernes S.C."/>
            <person name="Myers E.W."/>
            <person name="Teeling E.C."/>
        </authorList>
    </citation>
    <scope>NUCLEOTIDE SEQUENCE [LARGE SCALE GENOMIC DNA]</scope>
    <source>
        <strain evidence="2">MMyoMyo1</strain>
        <tissue evidence="2">Flight muscle</tissue>
    </source>
</reference>
<organism evidence="2 3">
    <name type="scientific">Myotis myotis</name>
    <name type="common">Greater mouse-eared bat</name>
    <name type="synonym">Vespertilio myotis</name>
    <dbReference type="NCBI Taxonomy" id="51298"/>
    <lineage>
        <taxon>Eukaryota</taxon>
        <taxon>Metazoa</taxon>
        <taxon>Chordata</taxon>
        <taxon>Craniata</taxon>
        <taxon>Vertebrata</taxon>
        <taxon>Euteleostomi</taxon>
        <taxon>Mammalia</taxon>
        <taxon>Eutheria</taxon>
        <taxon>Laurasiatheria</taxon>
        <taxon>Chiroptera</taxon>
        <taxon>Yangochiroptera</taxon>
        <taxon>Vespertilionidae</taxon>
        <taxon>Myotis</taxon>
    </lineage>
</organism>
<dbReference type="AlphaFoldDB" id="A0A7J7SBU9"/>
<keyword evidence="3" id="KW-1185">Reference proteome</keyword>
<dbReference type="EMBL" id="JABWUV010000019">
    <property type="protein sequence ID" value="KAF6285956.1"/>
    <property type="molecule type" value="Genomic_DNA"/>
</dbReference>